<dbReference type="Pfam" id="PF13539">
    <property type="entry name" value="Peptidase_M15_4"/>
    <property type="match status" value="1"/>
</dbReference>
<name>A0A644T0F9_9ZZZZ</name>
<accession>A0A644T0F9</accession>
<dbReference type="GO" id="GO:0008233">
    <property type="term" value="F:peptidase activity"/>
    <property type="evidence" value="ECO:0007669"/>
    <property type="project" value="InterPro"/>
</dbReference>
<reference evidence="2" key="1">
    <citation type="submission" date="2019-08" db="EMBL/GenBank/DDBJ databases">
        <authorList>
            <person name="Kucharzyk K."/>
            <person name="Murdoch R.W."/>
            <person name="Higgins S."/>
            <person name="Loffler F."/>
        </authorList>
    </citation>
    <scope>NUCLEOTIDE SEQUENCE</scope>
</reference>
<dbReference type="EMBL" id="VSSQ01000010">
    <property type="protein sequence ID" value="MPL59622.1"/>
    <property type="molecule type" value="Genomic_DNA"/>
</dbReference>
<dbReference type="InterPro" id="IPR039561">
    <property type="entry name" value="Peptidase_M15C"/>
</dbReference>
<proteinExistence type="predicted"/>
<sequence length="161" mass="18301">MSRSLADLKEPFRLKAVLFLDALNTDPRLKDLGVACFLIVETLRDIDVQLAYASRLMAKYAATEYRIMAVDFVKAMYRRAGLYAIGEKEALTPNTWTLKSRHLEGFALDVAPSVDGKNYWWAPPSWPGWEIMAEIAVKHGIEPGSRWKGRKDCPHFEERAA</sequence>
<evidence type="ECO:0000259" key="1">
    <source>
        <dbReference type="Pfam" id="PF13539"/>
    </source>
</evidence>
<evidence type="ECO:0000313" key="2">
    <source>
        <dbReference type="EMBL" id="MPL59622.1"/>
    </source>
</evidence>
<protein>
    <recommendedName>
        <fullName evidence="1">Peptidase M15C domain-containing protein</fullName>
    </recommendedName>
</protein>
<dbReference type="AlphaFoldDB" id="A0A644T0F9"/>
<dbReference type="InterPro" id="IPR009045">
    <property type="entry name" value="Zn_M74/Hedgehog-like"/>
</dbReference>
<comment type="caution">
    <text evidence="2">The sequence shown here is derived from an EMBL/GenBank/DDBJ whole genome shotgun (WGS) entry which is preliminary data.</text>
</comment>
<dbReference type="Gene3D" id="3.30.1380.10">
    <property type="match status" value="1"/>
</dbReference>
<feature type="domain" description="Peptidase M15C" evidence="1">
    <location>
        <begin position="95"/>
        <end position="157"/>
    </location>
</feature>
<organism evidence="2">
    <name type="scientific">bioreactor metagenome</name>
    <dbReference type="NCBI Taxonomy" id="1076179"/>
    <lineage>
        <taxon>unclassified sequences</taxon>
        <taxon>metagenomes</taxon>
        <taxon>ecological metagenomes</taxon>
    </lineage>
</organism>
<dbReference type="SUPFAM" id="SSF55166">
    <property type="entry name" value="Hedgehog/DD-peptidase"/>
    <property type="match status" value="1"/>
</dbReference>
<gene>
    <name evidence="2" type="ORF">SDC9_05176</name>
</gene>